<dbReference type="EC" id="3.1.2.6" evidence="5"/>
<dbReference type="GO" id="GO:0046872">
    <property type="term" value="F:metal ion binding"/>
    <property type="evidence" value="ECO:0007669"/>
    <property type="project" value="UniProtKB-KW"/>
</dbReference>
<dbReference type="InterPro" id="IPR032282">
    <property type="entry name" value="HAGH_C"/>
</dbReference>
<comment type="similarity">
    <text evidence="4">Belongs to the metallo-beta-lactamase superfamily. Glyoxalase II family.</text>
</comment>
<keyword evidence="7" id="KW-0378">Hydrolase</keyword>
<keyword evidence="8" id="KW-0862">Zinc</keyword>
<comment type="cofactor">
    <cofactor evidence="2">
        <name>Zn(2+)</name>
        <dbReference type="ChEBI" id="CHEBI:29105"/>
    </cofactor>
</comment>
<dbReference type="GO" id="GO:0004416">
    <property type="term" value="F:hydroxyacylglutathione hydrolase activity"/>
    <property type="evidence" value="ECO:0007669"/>
    <property type="project" value="UniProtKB-EC"/>
</dbReference>
<evidence type="ECO:0000256" key="4">
    <source>
        <dbReference type="ARBA" id="ARBA00006759"/>
    </source>
</evidence>
<comment type="catalytic activity">
    <reaction evidence="1">
        <text>an S-(2-hydroxyacyl)glutathione + H2O = a 2-hydroxy carboxylate + glutathione + H(+)</text>
        <dbReference type="Rhea" id="RHEA:21864"/>
        <dbReference type="ChEBI" id="CHEBI:15377"/>
        <dbReference type="ChEBI" id="CHEBI:15378"/>
        <dbReference type="ChEBI" id="CHEBI:57925"/>
        <dbReference type="ChEBI" id="CHEBI:58896"/>
        <dbReference type="ChEBI" id="CHEBI:71261"/>
        <dbReference type="EC" id="3.1.2.6"/>
    </reaction>
</comment>
<proteinExistence type="inferred from homology"/>
<evidence type="ECO:0000256" key="5">
    <source>
        <dbReference type="ARBA" id="ARBA00011917"/>
    </source>
</evidence>
<evidence type="ECO:0000256" key="8">
    <source>
        <dbReference type="ARBA" id="ARBA00022833"/>
    </source>
</evidence>
<dbReference type="Gene3D" id="3.10.20.90">
    <property type="entry name" value="Phosphatidylinositol 3-kinase Catalytic Subunit, Chain A, domain 1"/>
    <property type="match status" value="1"/>
</dbReference>
<evidence type="ECO:0000256" key="3">
    <source>
        <dbReference type="ARBA" id="ARBA00004963"/>
    </source>
</evidence>
<dbReference type="HAMAP" id="MF_01374">
    <property type="entry name" value="Glyoxalase_2"/>
    <property type="match status" value="1"/>
</dbReference>
<feature type="domain" description="Metallo-beta-lactamase" evidence="10">
    <location>
        <begin position="77"/>
        <end position="242"/>
    </location>
</feature>
<dbReference type="InterPro" id="IPR017782">
    <property type="entry name" value="Hydroxyacylglutathione_Hdrlase"/>
</dbReference>
<dbReference type="EMBL" id="CAJVPV010002887">
    <property type="protein sequence ID" value="CAG8538522.1"/>
    <property type="molecule type" value="Genomic_DNA"/>
</dbReference>
<comment type="caution">
    <text evidence="11">The sequence shown here is derived from an EMBL/GenBank/DDBJ whole genome shotgun (WGS) entry which is preliminary data.</text>
</comment>
<evidence type="ECO:0000313" key="11">
    <source>
        <dbReference type="EMBL" id="CAG8538522.1"/>
    </source>
</evidence>
<name>A0A9N9AQE0_9GLOM</name>
<dbReference type="Proteomes" id="UP000789342">
    <property type="component" value="Unassembled WGS sequence"/>
</dbReference>
<evidence type="ECO:0000313" key="12">
    <source>
        <dbReference type="Proteomes" id="UP000789342"/>
    </source>
</evidence>
<comment type="pathway">
    <text evidence="3">Secondary metabolite metabolism; methylglyoxal degradation; (R)-lactate from methylglyoxal: step 2/2.</text>
</comment>
<dbReference type="OrthoDB" id="515692at2759"/>
<dbReference type="GO" id="GO:0019243">
    <property type="term" value="P:methylglyoxal catabolic process to D-lactate via S-lactoyl-glutathione"/>
    <property type="evidence" value="ECO:0007669"/>
    <property type="project" value="InterPro"/>
</dbReference>
<dbReference type="InterPro" id="IPR036866">
    <property type="entry name" value="RibonucZ/Hydroxyglut_hydro"/>
</dbReference>
<evidence type="ECO:0000256" key="6">
    <source>
        <dbReference type="ARBA" id="ARBA00022723"/>
    </source>
</evidence>
<dbReference type="Pfam" id="PF16123">
    <property type="entry name" value="HAGH_C"/>
    <property type="match status" value="1"/>
</dbReference>
<dbReference type="PANTHER" id="PTHR11935:SF94">
    <property type="entry name" value="TENZING NORGAY, ISOFORM C"/>
    <property type="match status" value="1"/>
</dbReference>
<organism evidence="11 12">
    <name type="scientific">Acaulospora morrowiae</name>
    <dbReference type="NCBI Taxonomy" id="94023"/>
    <lineage>
        <taxon>Eukaryota</taxon>
        <taxon>Fungi</taxon>
        <taxon>Fungi incertae sedis</taxon>
        <taxon>Mucoromycota</taxon>
        <taxon>Glomeromycotina</taxon>
        <taxon>Glomeromycetes</taxon>
        <taxon>Diversisporales</taxon>
        <taxon>Acaulosporaceae</taxon>
        <taxon>Acaulospora</taxon>
    </lineage>
</organism>
<dbReference type="InterPro" id="IPR001279">
    <property type="entry name" value="Metallo-B-lactamas"/>
</dbReference>
<dbReference type="InterPro" id="IPR035680">
    <property type="entry name" value="Clx_II_MBL"/>
</dbReference>
<reference evidence="11" key="1">
    <citation type="submission" date="2021-06" db="EMBL/GenBank/DDBJ databases">
        <authorList>
            <person name="Kallberg Y."/>
            <person name="Tangrot J."/>
            <person name="Rosling A."/>
        </authorList>
    </citation>
    <scope>NUCLEOTIDE SEQUENCE</scope>
    <source>
        <strain evidence="11">CL551</strain>
    </source>
</reference>
<protein>
    <recommendedName>
        <fullName evidence="5">hydroxyacylglutathione hydrolase</fullName>
        <ecNumber evidence="5">3.1.2.6</ecNumber>
    </recommendedName>
    <alternativeName>
        <fullName evidence="9">Glyoxalase II</fullName>
    </alternativeName>
</protein>
<accession>A0A9N9AQE0</accession>
<dbReference type="SMART" id="SM00849">
    <property type="entry name" value="Lactamase_B"/>
    <property type="match status" value="1"/>
</dbReference>
<gene>
    <name evidence="11" type="ORF">AMORRO_LOCUS5014</name>
</gene>
<evidence type="ECO:0000256" key="2">
    <source>
        <dbReference type="ARBA" id="ARBA00001947"/>
    </source>
</evidence>
<evidence type="ECO:0000256" key="9">
    <source>
        <dbReference type="ARBA" id="ARBA00031044"/>
    </source>
</evidence>
<keyword evidence="12" id="KW-1185">Reference proteome</keyword>
<evidence type="ECO:0000256" key="1">
    <source>
        <dbReference type="ARBA" id="ARBA00001623"/>
    </source>
</evidence>
<dbReference type="InterPro" id="IPR029071">
    <property type="entry name" value="Ubiquitin-like_domsf"/>
</dbReference>
<dbReference type="PANTHER" id="PTHR11935">
    <property type="entry name" value="BETA LACTAMASE DOMAIN"/>
    <property type="match status" value="1"/>
</dbReference>
<dbReference type="NCBIfam" id="TIGR03413">
    <property type="entry name" value="GSH_gloB"/>
    <property type="match status" value="1"/>
</dbReference>
<dbReference type="AlphaFoldDB" id="A0A9N9AQE0"/>
<dbReference type="Gene3D" id="3.60.15.10">
    <property type="entry name" value="Ribonuclease Z/Hydroxyacylglutathione hydrolase-like"/>
    <property type="match status" value="1"/>
</dbReference>
<sequence>MQKQEMIRITCNDRLGKSVQVKCRPGDTIGDLKKLIAAQTGTDSSKIILKKWYTTYKDALTLEDFKMRIFPIKIFEHNYSYLILDEKANEAAVVDPAEPQKVLAVLAQTGAKLTSILTTHHHHRHSSGNVELISDRPNLAVYGHDARIPELNYVCKHNEEFTVGTLRVRALHTPSHTKGSVCYYVRNINARNEEVERAVFTGDTLMTGGCGKFIEGESKDMYNVLYNILGQLPKDTKIYCGHESTLKNLRFANAIDPNNSRISEKLEWAQTVNSTVPTTIGEELEYNPYLRLSEPSIQNLTGNSNPYEAMHILRVLNDNFDSNSNELNNINELFGINYGMNNVNVINIVNGISNLVM</sequence>
<dbReference type="SUPFAM" id="SSF54236">
    <property type="entry name" value="Ubiquitin-like"/>
    <property type="match status" value="1"/>
</dbReference>
<keyword evidence="6" id="KW-0479">Metal-binding</keyword>
<dbReference type="SUPFAM" id="SSF56281">
    <property type="entry name" value="Metallo-hydrolase/oxidoreductase"/>
    <property type="match status" value="1"/>
</dbReference>
<evidence type="ECO:0000259" key="10">
    <source>
        <dbReference type="SMART" id="SM00849"/>
    </source>
</evidence>
<evidence type="ECO:0000256" key="7">
    <source>
        <dbReference type="ARBA" id="ARBA00022801"/>
    </source>
</evidence>
<dbReference type="CDD" id="cd07723">
    <property type="entry name" value="hydroxyacylglutathione_hydrolase_MBL-fold"/>
    <property type="match status" value="1"/>
</dbReference>